<keyword evidence="1" id="KW-0175">Coiled coil</keyword>
<feature type="domain" description="Transposase IS66 central" evidence="2">
    <location>
        <begin position="178"/>
        <end position="464"/>
    </location>
</feature>
<dbReference type="InterPro" id="IPR024474">
    <property type="entry name" value="Znf_dom_IS66"/>
</dbReference>
<dbReference type="InterPro" id="IPR052344">
    <property type="entry name" value="Transposase-related"/>
</dbReference>
<organism evidence="5 6">
    <name type="scientific">Natronocella acetinitrilica</name>
    <dbReference type="NCBI Taxonomy" id="414046"/>
    <lineage>
        <taxon>Bacteria</taxon>
        <taxon>Pseudomonadati</taxon>
        <taxon>Pseudomonadota</taxon>
        <taxon>Gammaproteobacteria</taxon>
        <taxon>Chromatiales</taxon>
        <taxon>Ectothiorhodospiraceae</taxon>
        <taxon>Natronocella</taxon>
    </lineage>
</organism>
<dbReference type="AlphaFoldDB" id="A0AAE3GBL0"/>
<evidence type="ECO:0000256" key="1">
    <source>
        <dbReference type="SAM" id="Coils"/>
    </source>
</evidence>
<evidence type="ECO:0000259" key="3">
    <source>
        <dbReference type="Pfam" id="PF13005"/>
    </source>
</evidence>
<feature type="non-terminal residue" evidence="5">
    <location>
        <position position="480"/>
    </location>
</feature>
<evidence type="ECO:0000259" key="4">
    <source>
        <dbReference type="Pfam" id="PF13007"/>
    </source>
</evidence>
<feature type="domain" description="Transposase TnpC homeodomain" evidence="4">
    <location>
        <begin position="46"/>
        <end position="114"/>
    </location>
</feature>
<keyword evidence="6" id="KW-1185">Reference proteome</keyword>
<evidence type="ECO:0000313" key="5">
    <source>
        <dbReference type="EMBL" id="MCP1677292.1"/>
    </source>
</evidence>
<dbReference type="PANTHER" id="PTHR33678:SF1">
    <property type="entry name" value="BLL1576 PROTEIN"/>
    <property type="match status" value="1"/>
</dbReference>
<sequence>MQKDTARSQELPTDVAALRALLRESQAEAESLRQRLSHREFELEKLKLELARLRRLRFGRSSEQLDDQINQLELAIEELECEKADAPQSEPACAPTARGKPARKALPEHLPREEQVHAPACTCPDCGGALTDFGEDISEVLEYVPASFKVIRHVRPKRRCNDCEAIIQVPAPMRPIARGLAGPGLLAQVLVAKFCDHLPLYRQSAIYAREGVELSRSTLADWVGSTTALLAPLGDALAAHVLSARSIHGDDTPVPVLAPGTGKTRTARLWTYVRDEQPHGGEAPPAVFFRYSPNRKGEHPQQHLKDFEGVLHADGFAGFRPLYDSGRVEEAACWAHVRRKFHDIAQANGTPLAVEALQRIARLYAIEADLRGKPPDVRCKERQARAGPALENLERWLREKLRKVSAKSAFAGAVRYALERWQALTRYCDNGCIEIDNNAAERALRTVALGRKNYLFAGSDRGGESAALVYSLIGTAKLNG</sequence>
<dbReference type="PANTHER" id="PTHR33678">
    <property type="entry name" value="BLL1576 PROTEIN"/>
    <property type="match status" value="1"/>
</dbReference>
<dbReference type="Proteomes" id="UP001205843">
    <property type="component" value="Unassembled WGS sequence"/>
</dbReference>
<proteinExistence type="predicted"/>
<gene>
    <name evidence="5" type="ORF">J2T57_004473</name>
</gene>
<protein>
    <submittedName>
        <fullName evidence="5">Transposase</fullName>
    </submittedName>
</protein>
<dbReference type="EMBL" id="JALJXV010000025">
    <property type="protein sequence ID" value="MCP1677292.1"/>
    <property type="molecule type" value="Genomic_DNA"/>
</dbReference>
<evidence type="ECO:0000259" key="2">
    <source>
        <dbReference type="Pfam" id="PF03050"/>
    </source>
</evidence>
<feature type="coiled-coil region" evidence="1">
    <location>
        <begin position="15"/>
        <end position="89"/>
    </location>
</feature>
<dbReference type="InterPro" id="IPR004291">
    <property type="entry name" value="Transposase_IS66_central"/>
</dbReference>
<dbReference type="InterPro" id="IPR024463">
    <property type="entry name" value="Transposase_TnpC_homeodom"/>
</dbReference>
<comment type="caution">
    <text evidence="5">The sequence shown here is derived from an EMBL/GenBank/DDBJ whole genome shotgun (WGS) entry which is preliminary data.</text>
</comment>
<dbReference type="Pfam" id="PF03050">
    <property type="entry name" value="DDE_Tnp_IS66"/>
    <property type="match status" value="1"/>
</dbReference>
<name>A0AAE3GBL0_9GAMM</name>
<feature type="domain" description="Transposase IS66 zinc-finger binding" evidence="3">
    <location>
        <begin position="121"/>
        <end position="164"/>
    </location>
</feature>
<reference evidence="5" key="1">
    <citation type="submission" date="2022-03" db="EMBL/GenBank/DDBJ databases">
        <title>Genomic Encyclopedia of Type Strains, Phase III (KMG-III): the genomes of soil and plant-associated and newly described type strains.</title>
        <authorList>
            <person name="Whitman W."/>
        </authorList>
    </citation>
    <scope>NUCLEOTIDE SEQUENCE</scope>
    <source>
        <strain evidence="5">ANL 6-2</strain>
    </source>
</reference>
<evidence type="ECO:0000313" key="6">
    <source>
        <dbReference type="Proteomes" id="UP001205843"/>
    </source>
</evidence>
<dbReference type="NCBIfam" id="NF033517">
    <property type="entry name" value="transpos_IS66"/>
    <property type="match status" value="1"/>
</dbReference>
<dbReference type="Pfam" id="PF13005">
    <property type="entry name" value="zf-IS66"/>
    <property type="match status" value="1"/>
</dbReference>
<dbReference type="Pfam" id="PF13007">
    <property type="entry name" value="LZ_Tnp_IS66"/>
    <property type="match status" value="1"/>
</dbReference>
<accession>A0AAE3GBL0</accession>